<dbReference type="RefSeq" id="WP_012940286.1">
    <property type="nucleotide sequence ID" value="NC_013741.1"/>
</dbReference>
<reference evidence="2 3" key="1">
    <citation type="journal article" date="2010" name="Stand. Genomic Sci.">
        <title>Complete genome sequence of Archaeoglobus profundus type strain (AV18).</title>
        <authorList>
            <person name="von Jan M."/>
            <person name="Lapidus A."/>
            <person name="Del Rio T.G."/>
            <person name="Copeland A."/>
            <person name="Tice H."/>
            <person name="Cheng J.F."/>
            <person name="Lucas S."/>
            <person name="Chen F."/>
            <person name="Nolan M."/>
            <person name="Goodwin L."/>
            <person name="Han C."/>
            <person name="Pitluck S."/>
            <person name="Liolios K."/>
            <person name="Ivanova N."/>
            <person name="Mavromatis K."/>
            <person name="Ovchinnikova G."/>
            <person name="Chertkov O."/>
            <person name="Pati A."/>
            <person name="Chen A."/>
            <person name="Palaniappan K."/>
            <person name="Land M."/>
            <person name="Hauser L."/>
            <person name="Chang Y.J."/>
            <person name="Jeffries C.D."/>
            <person name="Saunders E."/>
            <person name="Brettin T."/>
            <person name="Detter J.C."/>
            <person name="Chain P."/>
            <person name="Eichinger K."/>
            <person name="Huber H."/>
            <person name="Spring S."/>
            <person name="Rohde M."/>
            <person name="Goker M."/>
            <person name="Wirth R."/>
            <person name="Woyke T."/>
            <person name="Bristow J."/>
            <person name="Eisen J.A."/>
            <person name="Markowitz V."/>
            <person name="Hugenholtz P."/>
            <person name="Kyrpides N.C."/>
            <person name="Klenk H.P."/>
        </authorList>
    </citation>
    <scope>NUCLEOTIDE SEQUENCE [LARGE SCALE GENOMIC DNA]</scope>
    <source>
        <strain evidence="3">DSM 5631 / JCM 9629 / NBRC 100127 / Av18</strain>
    </source>
</reference>
<dbReference type="STRING" id="572546.Arcpr_0888"/>
<accession>D2RI25</accession>
<dbReference type="eggNOG" id="arCOG03881">
    <property type="taxonomic scope" value="Archaea"/>
</dbReference>
<evidence type="ECO:0000256" key="1">
    <source>
        <dbReference type="SAM" id="MobiDB-lite"/>
    </source>
</evidence>
<feature type="compositionally biased region" description="Basic residues" evidence="1">
    <location>
        <begin position="84"/>
        <end position="105"/>
    </location>
</feature>
<proteinExistence type="predicted"/>
<sequence>MGRENVYLGKRVPDVGKKGLDSLKEVEGIANAILSDYEYGRIPRRLAATRLNLLKLVVMRDEDFRGAKRRKAIKVVDEAREKFKKMNNKTGRSKSKAKPKSKRSTAGKIADFEMLWNL</sequence>
<dbReference type="OrthoDB" id="98696at2157"/>
<dbReference type="EMBL" id="CP001857">
    <property type="protein sequence ID" value="ADB57950.1"/>
    <property type="molecule type" value="Genomic_DNA"/>
</dbReference>
<dbReference type="GeneID" id="8739553"/>
<dbReference type="KEGG" id="apo:Arcpr_0888"/>
<organism evidence="2 3">
    <name type="scientific">Archaeoglobus profundus (strain DSM 5631 / JCM 9629 / NBRC 100127 / Av18)</name>
    <dbReference type="NCBI Taxonomy" id="572546"/>
    <lineage>
        <taxon>Archaea</taxon>
        <taxon>Methanobacteriati</taxon>
        <taxon>Methanobacteriota</taxon>
        <taxon>Archaeoglobi</taxon>
        <taxon>Archaeoglobales</taxon>
        <taxon>Archaeoglobaceae</taxon>
        <taxon>Archaeoglobus</taxon>
    </lineage>
</organism>
<evidence type="ECO:0000313" key="3">
    <source>
        <dbReference type="Proteomes" id="UP000001901"/>
    </source>
</evidence>
<name>D2RI25_ARCPA</name>
<protein>
    <submittedName>
        <fullName evidence="2">Uncharacterized protein</fullName>
    </submittedName>
</protein>
<feature type="region of interest" description="Disordered" evidence="1">
    <location>
        <begin position="84"/>
        <end position="106"/>
    </location>
</feature>
<gene>
    <name evidence="2" type="ordered locus">Arcpr_0888</name>
</gene>
<keyword evidence="3" id="KW-1185">Reference proteome</keyword>
<dbReference type="PaxDb" id="572546-Arcpr_0888"/>
<dbReference type="Proteomes" id="UP000001901">
    <property type="component" value="Chromosome"/>
</dbReference>
<dbReference type="AlphaFoldDB" id="D2RI25"/>
<evidence type="ECO:0000313" key="2">
    <source>
        <dbReference type="EMBL" id="ADB57950.1"/>
    </source>
</evidence>
<dbReference type="HOGENOM" id="CLU_2067671_0_0_2"/>